<gene>
    <name evidence="2" type="ORF">ACFQ02_03860</name>
</gene>
<reference evidence="3" key="1">
    <citation type="journal article" date="2019" name="Int. J. Syst. Evol. Microbiol.">
        <title>The Global Catalogue of Microorganisms (GCM) 10K type strain sequencing project: providing services to taxonomists for standard genome sequencing and annotation.</title>
        <authorList>
            <consortium name="The Broad Institute Genomics Platform"/>
            <consortium name="The Broad Institute Genome Sequencing Center for Infectious Disease"/>
            <person name="Wu L."/>
            <person name="Ma J."/>
        </authorList>
    </citation>
    <scope>NUCLEOTIDE SEQUENCE [LARGE SCALE GENOMIC DNA]</scope>
    <source>
        <strain evidence="3">CCUG 61707</strain>
    </source>
</reference>
<dbReference type="RefSeq" id="WP_380819547.1">
    <property type="nucleotide sequence ID" value="NZ_JBHTJN010000008.1"/>
</dbReference>
<evidence type="ECO:0000313" key="3">
    <source>
        <dbReference type="Proteomes" id="UP001596996"/>
    </source>
</evidence>
<organism evidence="2 3">
    <name type="scientific">Seminibacterium arietis</name>
    <dbReference type="NCBI Taxonomy" id="1173502"/>
    <lineage>
        <taxon>Bacteria</taxon>
        <taxon>Pseudomonadati</taxon>
        <taxon>Pseudomonadota</taxon>
        <taxon>Gammaproteobacteria</taxon>
        <taxon>Pasteurellales</taxon>
        <taxon>Pasteurellaceae</taxon>
        <taxon>Seminibacterium</taxon>
    </lineage>
</organism>
<protein>
    <submittedName>
        <fullName evidence="2">Phage virion morphogenesis protein</fullName>
    </submittedName>
</protein>
<feature type="compositionally biased region" description="Basic residues" evidence="1">
    <location>
        <begin position="59"/>
        <end position="72"/>
    </location>
</feature>
<sequence>MNIRFNQQNLHELRKLLKSLAIPPQNRREIMKYTVYKIKADSSKNVTAQQTPSGENWTPRKRQRKGKRKNKMLKKAAKYLNTKIEDNGSKGLIQYKKPQTALIFEQHQEGAMLSTAKQAEVAKKGKEKEQQEEHDPNGPPTQRQIDALLELGFKRIKRDKPSNTSIIERNRSRRRRKITRHTGRRNQLRNGSYIQATSSWLQKNMTWGQAGAVIREMRYRLRKHRMNAFKLPARPFLNTDERYIANTLEQQIITNFKKHGIDI</sequence>
<name>A0ABW3I8C1_9PAST</name>
<dbReference type="EMBL" id="JBHTJN010000008">
    <property type="protein sequence ID" value="MFD0965988.1"/>
    <property type="molecule type" value="Genomic_DNA"/>
</dbReference>
<accession>A0ABW3I8C1</accession>
<keyword evidence="3" id="KW-1185">Reference proteome</keyword>
<dbReference type="InterPro" id="IPR006522">
    <property type="entry name" value="Phage_virion_morphogenesis"/>
</dbReference>
<feature type="compositionally biased region" description="Polar residues" evidence="1">
    <location>
        <begin position="43"/>
        <end position="56"/>
    </location>
</feature>
<feature type="region of interest" description="Disordered" evidence="1">
    <location>
        <begin position="43"/>
        <end position="72"/>
    </location>
</feature>
<comment type="caution">
    <text evidence="2">The sequence shown here is derived from an EMBL/GenBank/DDBJ whole genome shotgun (WGS) entry which is preliminary data.</text>
</comment>
<feature type="compositionally biased region" description="Basic and acidic residues" evidence="1">
    <location>
        <begin position="120"/>
        <end position="136"/>
    </location>
</feature>
<feature type="region of interest" description="Disordered" evidence="1">
    <location>
        <begin position="114"/>
        <end position="143"/>
    </location>
</feature>
<evidence type="ECO:0000256" key="1">
    <source>
        <dbReference type="SAM" id="MobiDB-lite"/>
    </source>
</evidence>
<proteinExistence type="predicted"/>
<feature type="region of interest" description="Disordered" evidence="1">
    <location>
        <begin position="159"/>
        <end position="186"/>
    </location>
</feature>
<dbReference type="Pfam" id="PF05069">
    <property type="entry name" value="Phage_tail_S"/>
    <property type="match status" value="1"/>
</dbReference>
<feature type="compositionally biased region" description="Basic residues" evidence="1">
    <location>
        <begin position="171"/>
        <end position="186"/>
    </location>
</feature>
<dbReference type="Proteomes" id="UP001596996">
    <property type="component" value="Unassembled WGS sequence"/>
</dbReference>
<evidence type="ECO:0000313" key="2">
    <source>
        <dbReference type="EMBL" id="MFD0965988.1"/>
    </source>
</evidence>